<proteinExistence type="predicted"/>
<keyword evidence="1" id="KW-0472">Membrane</keyword>
<protein>
    <submittedName>
        <fullName evidence="2">Uncharacterized protein</fullName>
    </submittedName>
</protein>
<keyword evidence="1" id="KW-0812">Transmembrane</keyword>
<keyword evidence="1" id="KW-1133">Transmembrane helix</keyword>
<reference evidence="2" key="1">
    <citation type="submission" date="2021-01" db="EMBL/GenBank/DDBJ databases">
        <authorList>
            <consortium name="Genoscope - CEA"/>
            <person name="William W."/>
        </authorList>
    </citation>
    <scope>NUCLEOTIDE SEQUENCE</scope>
</reference>
<feature type="transmembrane region" description="Helical" evidence="1">
    <location>
        <begin position="12"/>
        <end position="32"/>
    </location>
</feature>
<sequence length="76" mass="9333">MDIYNQKYHAIQYRLVCTLKILHITSLLFRYLKIYMLERRVQKHDDTCVYVMLKLISIILRQASNAKQRTNQQWMK</sequence>
<evidence type="ECO:0000313" key="2">
    <source>
        <dbReference type="EMBL" id="CAD8100871.1"/>
    </source>
</evidence>
<name>A0A8S1PDJ9_PARPR</name>
<dbReference type="Proteomes" id="UP000688137">
    <property type="component" value="Unassembled WGS sequence"/>
</dbReference>
<dbReference type="EMBL" id="CAJJDM010000116">
    <property type="protein sequence ID" value="CAD8100871.1"/>
    <property type="molecule type" value="Genomic_DNA"/>
</dbReference>
<evidence type="ECO:0000313" key="3">
    <source>
        <dbReference type="Proteomes" id="UP000688137"/>
    </source>
</evidence>
<comment type="caution">
    <text evidence="2">The sequence shown here is derived from an EMBL/GenBank/DDBJ whole genome shotgun (WGS) entry which is preliminary data.</text>
</comment>
<evidence type="ECO:0000256" key="1">
    <source>
        <dbReference type="SAM" id="Phobius"/>
    </source>
</evidence>
<keyword evidence="3" id="KW-1185">Reference proteome</keyword>
<organism evidence="2 3">
    <name type="scientific">Paramecium primaurelia</name>
    <dbReference type="NCBI Taxonomy" id="5886"/>
    <lineage>
        <taxon>Eukaryota</taxon>
        <taxon>Sar</taxon>
        <taxon>Alveolata</taxon>
        <taxon>Ciliophora</taxon>
        <taxon>Intramacronucleata</taxon>
        <taxon>Oligohymenophorea</taxon>
        <taxon>Peniculida</taxon>
        <taxon>Parameciidae</taxon>
        <taxon>Paramecium</taxon>
    </lineage>
</organism>
<gene>
    <name evidence="2" type="ORF">PPRIM_AZ9-3.1.T1130141</name>
</gene>
<accession>A0A8S1PDJ9</accession>
<dbReference type="AlphaFoldDB" id="A0A8S1PDJ9"/>